<keyword evidence="4 8" id="KW-0812">Transmembrane</keyword>
<protein>
    <submittedName>
        <fullName evidence="10">MMPL family transporter</fullName>
    </submittedName>
</protein>
<accession>A0A9D5UHJ6</accession>
<comment type="caution">
    <text evidence="10">The sequence shown here is derived from an EMBL/GenBank/DDBJ whole genome shotgun (WGS) entry which is preliminary data.</text>
</comment>
<dbReference type="PANTHER" id="PTHR33406:SF6">
    <property type="entry name" value="MEMBRANE PROTEIN YDGH-RELATED"/>
    <property type="match status" value="1"/>
</dbReference>
<dbReference type="Proteomes" id="UP000822993">
    <property type="component" value="Unassembled WGS sequence"/>
</dbReference>
<comment type="subcellular location">
    <subcellularLocation>
        <location evidence="1">Cell membrane</location>
        <topology evidence="1">Multi-pass membrane protein</topology>
    </subcellularLocation>
</comment>
<keyword evidence="6 8" id="KW-0472">Membrane</keyword>
<evidence type="ECO:0000259" key="9">
    <source>
        <dbReference type="Pfam" id="PF03176"/>
    </source>
</evidence>
<reference evidence="10 11" key="1">
    <citation type="submission" date="2020-08" db="EMBL/GenBank/DDBJ databases">
        <title>A Genomic Blueprint of the Chicken Gut Microbiome.</title>
        <authorList>
            <person name="Gilroy R."/>
            <person name="Ravi A."/>
            <person name="Getino M."/>
            <person name="Pursley I."/>
            <person name="Horton D.L."/>
            <person name="Alikhan N.-F."/>
            <person name="Baker D."/>
            <person name="Gharbi K."/>
            <person name="Hall N."/>
            <person name="Watson M."/>
            <person name="Adriaenssens E.M."/>
            <person name="Foster-Nyarko E."/>
            <person name="Jarju S."/>
            <person name="Secka A."/>
            <person name="Antonio M."/>
            <person name="Oren A."/>
            <person name="Chaudhuri R."/>
            <person name="La Ragione R.M."/>
            <person name="Hildebrand F."/>
            <person name="Pallen M.J."/>
        </authorList>
    </citation>
    <scope>NUCLEOTIDE SEQUENCE [LARGE SCALE GENOMIC DNA]</scope>
    <source>
        <strain evidence="10 11">Sa1BUA8</strain>
    </source>
</reference>
<feature type="region of interest" description="Disordered" evidence="7">
    <location>
        <begin position="374"/>
        <end position="398"/>
    </location>
</feature>
<dbReference type="RefSeq" id="WP_193720274.1">
    <property type="nucleotide sequence ID" value="NZ_JACSPN010000015.1"/>
</dbReference>
<evidence type="ECO:0000256" key="4">
    <source>
        <dbReference type="ARBA" id="ARBA00022692"/>
    </source>
</evidence>
<evidence type="ECO:0000256" key="7">
    <source>
        <dbReference type="SAM" id="MobiDB-lite"/>
    </source>
</evidence>
<feature type="transmembrane region" description="Helical" evidence="8">
    <location>
        <begin position="593"/>
        <end position="612"/>
    </location>
</feature>
<gene>
    <name evidence="10" type="ORF">H9623_11950</name>
</gene>
<dbReference type="Gene3D" id="1.20.1640.10">
    <property type="entry name" value="Multidrug efflux transporter AcrB transmembrane domain"/>
    <property type="match status" value="2"/>
</dbReference>
<feature type="domain" description="Membrane transport protein MMPL" evidence="9">
    <location>
        <begin position="531"/>
        <end position="761"/>
    </location>
</feature>
<evidence type="ECO:0000256" key="1">
    <source>
        <dbReference type="ARBA" id="ARBA00004651"/>
    </source>
</evidence>
<dbReference type="Pfam" id="PF03176">
    <property type="entry name" value="MMPL"/>
    <property type="match status" value="2"/>
</dbReference>
<evidence type="ECO:0000256" key="3">
    <source>
        <dbReference type="ARBA" id="ARBA00022475"/>
    </source>
</evidence>
<proteinExistence type="inferred from homology"/>
<feature type="transmembrane region" description="Helical" evidence="8">
    <location>
        <begin position="619"/>
        <end position="641"/>
    </location>
</feature>
<feature type="transmembrane region" description="Helical" evidence="8">
    <location>
        <begin position="199"/>
        <end position="217"/>
    </location>
</feature>
<feature type="transmembrane region" description="Helical" evidence="8">
    <location>
        <begin position="719"/>
        <end position="740"/>
    </location>
</feature>
<evidence type="ECO:0000313" key="10">
    <source>
        <dbReference type="EMBL" id="MBE7701012.1"/>
    </source>
</evidence>
<feature type="transmembrane region" description="Helical" evidence="8">
    <location>
        <begin position="333"/>
        <end position="354"/>
    </location>
</feature>
<sequence>MLSNRWSGVLRGLVIVAVLGVWLAIGALGGQAQGKLSTVQTNDSAAFLPSSAESTRAAEKAQAFVSDESLPALVVAVPTDGGAVTPEQLAALRAVAADLPGLPLPGAGPDDPQTVGDTLTADPVVVPSEDGEAAMIVASLDAAQTSDLMADDERVNNVVIAEIRAELETALADSGLQAWVTGPAGFVADLVNAFGGIDTVLLIVALGAVLIILAVVYRSPILPFMVILTAVFALCLAGLVVYLLADAGTLTLNGQAQGILSILVVGAAVDYSLLVVARYREELRVVESPYTAVRRALRASIEPIAASAGTVIAGLLCLLLSDLGSNRSLGPVGAIGIAAAFLGALTFLPALLVIGGRRSRGIFWPRKPAYDPAAADEVEGSTTSPVAPPASGQGAPEGARDLALAASHDVEVHVAGHGIWSRVASFVGRRDRAVWIVTTLVLAGCAAFVPTFQAEGTSDSDVFLTQVDSVDGEQVLEEHFGGVGVQPAIVVAPEGDLDAVLQAATGTDGVASAAAVTEGGTGGAPGAPAQGPPLVIDGDVRIDVVTEDPSDTNAATSTVAALRDAVHEVSPEALVGGASAERLDTQIAGDHDLRVIVPVVLVVILLILMLLLRSILAPVLLMAANVLSFGAALGVSAIVFNHVLDFPGADPTVPLYAFCFLVALGVDYSIFLMTRVREESAIIGTRRGTLRALAVTGSVITSAGVVLAATFAALGVIPLLFLAQLAFIVAFGVLVDTLIVRSLLVPALVHDVGRVVWWPGALRRSAP</sequence>
<name>A0A9D5UHJ6_9CELL</name>
<feature type="transmembrane region" description="Helical" evidence="8">
    <location>
        <begin position="224"/>
        <end position="245"/>
    </location>
</feature>
<feature type="domain" description="Membrane transport protein MMPL" evidence="9">
    <location>
        <begin position="47"/>
        <end position="367"/>
    </location>
</feature>
<dbReference type="EMBL" id="JACSPN010000015">
    <property type="protein sequence ID" value="MBE7701012.1"/>
    <property type="molecule type" value="Genomic_DNA"/>
</dbReference>
<keyword evidence="11" id="KW-1185">Reference proteome</keyword>
<evidence type="ECO:0000256" key="6">
    <source>
        <dbReference type="ARBA" id="ARBA00023136"/>
    </source>
</evidence>
<evidence type="ECO:0000313" key="11">
    <source>
        <dbReference type="Proteomes" id="UP000822993"/>
    </source>
</evidence>
<keyword evidence="5 8" id="KW-1133">Transmembrane helix</keyword>
<feature type="transmembrane region" description="Helical" evidence="8">
    <location>
        <begin position="433"/>
        <end position="452"/>
    </location>
</feature>
<keyword evidence="3" id="KW-1003">Cell membrane</keyword>
<dbReference type="PANTHER" id="PTHR33406">
    <property type="entry name" value="MEMBRANE PROTEIN MJ1562-RELATED"/>
    <property type="match status" value="1"/>
</dbReference>
<evidence type="ECO:0000256" key="2">
    <source>
        <dbReference type="ARBA" id="ARBA00010157"/>
    </source>
</evidence>
<dbReference type="SUPFAM" id="SSF82866">
    <property type="entry name" value="Multidrug efflux transporter AcrB transmembrane domain"/>
    <property type="match status" value="2"/>
</dbReference>
<dbReference type="GO" id="GO:0005886">
    <property type="term" value="C:plasma membrane"/>
    <property type="evidence" value="ECO:0007669"/>
    <property type="project" value="UniProtKB-SubCell"/>
</dbReference>
<evidence type="ECO:0000256" key="5">
    <source>
        <dbReference type="ARBA" id="ARBA00022989"/>
    </source>
</evidence>
<organism evidence="10 11">
    <name type="scientific">Oerskovia douganii</name>
    <dbReference type="NCBI Taxonomy" id="2762210"/>
    <lineage>
        <taxon>Bacteria</taxon>
        <taxon>Bacillati</taxon>
        <taxon>Actinomycetota</taxon>
        <taxon>Actinomycetes</taxon>
        <taxon>Micrococcales</taxon>
        <taxon>Cellulomonadaceae</taxon>
        <taxon>Oerskovia</taxon>
    </lineage>
</organism>
<feature type="transmembrane region" description="Helical" evidence="8">
    <location>
        <begin position="653"/>
        <end position="671"/>
    </location>
</feature>
<comment type="similarity">
    <text evidence="2">Belongs to the resistance-nodulation-cell division (RND) (TC 2.A.6) family. MmpL subfamily.</text>
</comment>
<dbReference type="InterPro" id="IPR050545">
    <property type="entry name" value="Mycobact_MmpL"/>
</dbReference>
<evidence type="ECO:0000256" key="8">
    <source>
        <dbReference type="SAM" id="Phobius"/>
    </source>
</evidence>
<feature type="transmembrane region" description="Helical" evidence="8">
    <location>
        <begin position="692"/>
        <end position="713"/>
    </location>
</feature>
<feature type="transmembrane region" description="Helical" evidence="8">
    <location>
        <begin position="300"/>
        <end position="321"/>
    </location>
</feature>
<feature type="transmembrane region" description="Helical" evidence="8">
    <location>
        <begin position="257"/>
        <end position="279"/>
    </location>
</feature>
<dbReference type="AlphaFoldDB" id="A0A9D5UHJ6"/>
<dbReference type="InterPro" id="IPR004869">
    <property type="entry name" value="MMPL_dom"/>
</dbReference>